<gene>
    <name evidence="2" type="ORF">AB0I59_35070</name>
</gene>
<comment type="caution">
    <text evidence="2">The sequence shown here is derived from an EMBL/GenBank/DDBJ whole genome shotgun (WGS) entry which is preliminary data.</text>
</comment>
<protein>
    <submittedName>
        <fullName evidence="2">Uncharacterized protein</fullName>
    </submittedName>
</protein>
<proteinExistence type="predicted"/>
<feature type="region of interest" description="Disordered" evidence="1">
    <location>
        <begin position="1"/>
        <end position="22"/>
    </location>
</feature>
<name>A0ABV3GQB9_MICGL</name>
<sequence>MRSPTKNRGFQHTSTSDIGGATSVQNALCRDAKVCTITQNVTVVLPAEAGKGDPRPADTDAMRQSGTSAPGPDPTSDGVGVPDTLDTALFWYRDDLSDPVRASLGPGFGDLW</sequence>
<dbReference type="EMBL" id="JBFALK010000025">
    <property type="protein sequence ID" value="MEV0973843.1"/>
    <property type="molecule type" value="Genomic_DNA"/>
</dbReference>
<dbReference type="RefSeq" id="WP_358139832.1">
    <property type="nucleotide sequence ID" value="NZ_JBFALK010000025.1"/>
</dbReference>
<evidence type="ECO:0000313" key="3">
    <source>
        <dbReference type="Proteomes" id="UP001551675"/>
    </source>
</evidence>
<organism evidence="2 3">
    <name type="scientific">Microtetraspora glauca</name>
    <dbReference type="NCBI Taxonomy" id="1996"/>
    <lineage>
        <taxon>Bacteria</taxon>
        <taxon>Bacillati</taxon>
        <taxon>Actinomycetota</taxon>
        <taxon>Actinomycetes</taxon>
        <taxon>Streptosporangiales</taxon>
        <taxon>Streptosporangiaceae</taxon>
        <taxon>Microtetraspora</taxon>
    </lineage>
</organism>
<reference evidence="2 3" key="1">
    <citation type="submission" date="2024-06" db="EMBL/GenBank/DDBJ databases">
        <title>The Natural Products Discovery Center: Release of the First 8490 Sequenced Strains for Exploring Actinobacteria Biosynthetic Diversity.</title>
        <authorList>
            <person name="Kalkreuter E."/>
            <person name="Kautsar S.A."/>
            <person name="Yang D."/>
            <person name="Bader C.D."/>
            <person name="Teijaro C.N."/>
            <person name="Fluegel L."/>
            <person name="Davis C.M."/>
            <person name="Simpson J.R."/>
            <person name="Lauterbach L."/>
            <person name="Steele A.D."/>
            <person name="Gui C."/>
            <person name="Meng S."/>
            <person name="Li G."/>
            <person name="Viehrig K."/>
            <person name="Ye F."/>
            <person name="Su P."/>
            <person name="Kiefer A.F."/>
            <person name="Nichols A."/>
            <person name="Cepeda A.J."/>
            <person name="Yan W."/>
            <person name="Fan B."/>
            <person name="Jiang Y."/>
            <person name="Adhikari A."/>
            <person name="Zheng C.-J."/>
            <person name="Schuster L."/>
            <person name="Cowan T.M."/>
            <person name="Smanski M.J."/>
            <person name="Chevrette M.G."/>
            <person name="De Carvalho L.P.S."/>
            <person name="Shen B."/>
        </authorList>
    </citation>
    <scope>NUCLEOTIDE SEQUENCE [LARGE SCALE GENOMIC DNA]</scope>
    <source>
        <strain evidence="2 3">NPDC050100</strain>
    </source>
</reference>
<feature type="compositionally biased region" description="Basic and acidic residues" evidence="1">
    <location>
        <begin position="50"/>
        <end position="61"/>
    </location>
</feature>
<accession>A0ABV3GQB9</accession>
<feature type="region of interest" description="Disordered" evidence="1">
    <location>
        <begin position="46"/>
        <end position="82"/>
    </location>
</feature>
<keyword evidence="3" id="KW-1185">Reference proteome</keyword>
<dbReference type="Proteomes" id="UP001551675">
    <property type="component" value="Unassembled WGS sequence"/>
</dbReference>
<evidence type="ECO:0000256" key="1">
    <source>
        <dbReference type="SAM" id="MobiDB-lite"/>
    </source>
</evidence>
<evidence type="ECO:0000313" key="2">
    <source>
        <dbReference type="EMBL" id="MEV0973843.1"/>
    </source>
</evidence>